<evidence type="ECO:0000313" key="1">
    <source>
        <dbReference type="EMBL" id="RMB01937.1"/>
    </source>
</evidence>
<comment type="caution">
    <text evidence="1">The sequence shown here is derived from an EMBL/GenBank/DDBJ whole genome shotgun (WGS) entry which is preliminary data.</text>
</comment>
<dbReference type="Proteomes" id="UP000271227">
    <property type="component" value="Unassembled WGS sequence"/>
</dbReference>
<dbReference type="Gene3D" id="3.40.50.12500">
    <property type="match status" value="1"/>
</dbReference>
<name>A0A3M0BZY0_9PROT</name>
<dbReference type="RefSeq" id="WP_211332314.1">
    <property type="nucleotide sequence ID" value="NZ_REFR01000015.1"/>
</dbReference>
<dbReference type="EMBL" id="REFR01000015">
    <property type="protein sequence ID" value="RMB01937.1"/>
    <property type="molecule type" value="Genomic_DNA"/>
</dbReference>
<reference evidence="1 2" key="1">
    <citation type="submission" date="2018-10" db="EMBL/GenBank/DDBJ databases">
        <title>Genomic Encyclopedia of Archaeal and Bacterial Type Strains, Phase II (KMG-II): from individual species to whole genera.</title>
        <authorList>
            <person name="Goeker M."/>
        </authorList>
    </citation>
    <scope>NUCLEOTIDE SEQUENCE [LARGE SCALE GENOMIC DNA]</scope>
    <source>
        <strain evidence="1 2">DSM 25217</strain>
    </source>
</reference>
<dbReference type="InterPro" id="IPR026286">
    <property type="entry name" value="MaiA/AMDase"/>
</dbReference>
<dbReference type="Pfam" id="PF17645">
    <property type="entry name" value="Amdase"/>
    <property type="match status" value="1"/>
</dbReference>
<accession>A0A3M0BZY0</accession>
<dbReference type="PIRSF" id="PIRSF015736">
    <property type="entry name" value="MI"/>
    <property type="match status" value="1"/>
</dbReference>
<dbReference type="PANTHER" id="PTHR40267">
    <property type="entry name" value="BLR3294 PROTEIN"/>
    <property type="match status" value="1"/>
</dbReference>
<keyword evidence="2" id="KW-1185">Reference proteome</keyword>
<protein>
    <submittedName>
        <fullName evidence="1">Maleate isomerase</fullName>
    </submittedName>
</protein>
<dbReference type="GO" id="GO:0016853">
    <property type="term" value="F:isomerase activity"/>
    <property type="evidence" value="ECO:0007669"/>
    <property type="project" value="UniProtKB-KW"/>
</dbReference>
<evidence type="ECO:0000313" key="2">
    <source>
        <dbReference type="Proteomes" id="UP000271227"/>
    </source>
</evidence>
<proteinExistence type="predicted"/>
<gene>
    <name evidence="1" type="ORF">BXY39_3445</name>
</gene>
<dbReference type="InParanoid" id="A0A3M0BZY0"/>
<dbReference type="PANTHER" id="PTHR40267:SF1">
    <property type="entry name" value="BLR3294 PROTEIN"/>
    <property type="match status" value="1"/>
</dbReference>
<sequence>MTNANERWPSDPMLADRPVLSSRLKIGVVGPSTNTVVQPDFDDMRPVGVTNHYSPIIIQNQQAISNETFQEGVEIISDNVRAAVSASLSCKPDVLSMGMSAVTFWGGAKGAEKFKHDMEELSGRSMTCGSLSLIEAFNAYGGIRRVSFISPYYPVANAQVTRFFADHGVEVVRDISLQCPSWTAISEVREEHLRERLKDLDGDTVDALVQVGTNLSMVRLAAAAEKWLGKPVIAINTATYWSALRNAGIKDRIYGFGRLLEDY</sequence>
<organism evidence="1 2">
    <name type="scientific">Eilatimonas milleporae</name>
    <dbReference type="NCBI Taxonomy" id="911205"/>
    <lineage>
        <taxon>Bacteria</taxon>
        <taxon>Pseudomonadati</taxon>
        <taxon>Pseudomonadota</taxon>
        <taxon>Alphaproteobacteria</taxon>
        <taxon>Kordiimonadales</taxon>
        <taxon>Kordiimonadaceae</taxon>
        <taxon>Eilatimonas</taxon>
    </lineage>
</organism>
<dbReference type="AlphaFoldDB" id="A0A3M0BZY0"/>
<keyword evidence="1" id="KW-0413">Isomerase</keyword>
<dbReference type="InterPro" id="IPR053714">
    <property type="entry name" value="Iso_Racemase_Enz_sf"/>
</dbReference>